<dbReference type="AlphaFoldDB" id="A0A0M8ZW19"/>
<gene>
    <name evidence="1" type="ORF">WN51_02123</name>
</gene>
<organism evidence="1 2">
    <name type="scientific">Melipona quadrifasciata</name>
    <dbReference type="NCBI Taxonomy" id="166423"/>
    <lineage>
        <taxon>Eukaryota</taxon>
        <taxon>Metazoa</taxon>
        <taxon>Ecdysozoa</taxon>
        <taxon>Arthropoda</taxon>
        <taxon>Hexapoda</taxon>
        <taxon>Insecta</taxon>
        <taxon>Pterygota</taxon>
        <taxon>Neoptera</taxon>
        <taxon>Endopterygota</taxon>
        <taxon>Hymenoptera</taxon>
        <taxon>Apocrita</taxon>
        <taxon>Aculeata</taxon>
        <taxon>Apoidea</taxon>
        <taxon>Anthophila</taxon>
        <taxon>Apidae</taxon>
        <taxon>Melipona</taxon>
    </lineage>
</organism>
<evidence type="ECO:0000313" key="1">
    <source>
        <dbReference type="EMBL" id="KOX70699.1"/>
    </source>
</evidence>
<protein>
    <submittedName>
        <fullName evidence="1">Uncharacterized protein</fullName>
    </submittedName>
</protein>
<reference evidence="1 2" key="1">
    <citation type="submission" date="2015-07" db="EMBL/GenBank/DDBJ databases">
        <title>The genome of Melipona quadrifasciata.</title>
        <authorList>
            <person name="Pan H."/>
            <person name="Kapheim K."/>
        </authorList>
    </citation>
    <scope>NUCLEOTIDE SEQUENCE [LARGE SCALE GENOMIC DNA]</scope>
    <source>
        <strain evidence="1">0111107301</strain>
        <tissue evidence="1">Whole body</tissue>
    </source>
</reference>
<name>A0A0M8ZW19_9HYME</name>
<keyword evidence="2" id="KW-1185">Reference proteome</keyword>
<evidence type="ECO:0000313" key="2">
    <source>
        <dbReference type="Proteomes" id="UP000053105"/>
    </source>
</evidence>
<sequence length="160" mass="18358">MKQLYVALLPRVCPSSTEPQMEPIPLKPRLKRPLLAPFQRDYVSDLKRILGFLRISEESPASVEKNPFSCKPSNTVTLWLQHTVGILVAIVAHANDSFVAIKWSIRRTLVKETVFREFTASPGSRCKPYIHAHAHTYSKRLRPDVLMIKKKENLAKIEKR</sequence>
<accession>A0A0M8ZW19</accession>
<proteinExistence type="predicted"/>
<dbReference type="EMBL" id="KQ435851">
    <property type="protein sequence ID" value="KOX70699.1"/>
    <property type="molecule type" value="Genomic_DNA"/>
</dbReference>
<dbReference type="Proteomes" id="UP000053105">
    <property type="component" value="Unassembled WGS sequence"/>
</dbReference>